<organism evidence="3 4">
    <name type="scientific">Scylla paramamosain</name>
    <name type="common">Mud crab</name>
    <dbReference type="NCBI Taxonomy" id="85552"/>
    <lineage>
        <taxon>Eukaryota</taxon>
        <taxon>Metazoa</taxon>
        <taxon>Ecdysozoa</taxon>
        <taxon>Arthropoda</taxon>
        <taxon>Crustacea</taxon>
        <taxon>Multicrustacea</taxon>
        <taxon>Malacostraca</taxon>
        <taxon>Eumalacostraca</taxon>
        <taxon>Eucarida</taxon>
        <taxon>Decapoda</taxon>
        <taxon>Pleocyemata</taxon>
        <taxon>Brachyura</taxon>
        <taxon>Eubrachyura</taxon>
        <taxon>Portunoidea</taxon>
        <taxon>Portunidae</taxon>
        <taxon>Portuninae</taxon>
        <taxon>Scylla</taxon>
    </lineage>
</organism>
<protein>
    <recommendedName>
        <fullName evidence="2">Ig-like domain-containing protein</fullName>
    </recommendedName>
</protein>
<keyword evidence="4" id="KW-1185">Reference proteome</keyword>
<dbReference type="InterPro" id="IPR013783">
    <property type="entry name" value="Ig-like_fold"/>
</dbReference>
<dbReference type="PANTHER" id="PTHR23279:SF41">
    <property type="entry name" value="DEFECTIVE PROBOSCIS EXTENSION RESPONSE 4-RELATED"/>
    <property type="match status" value="1"/>
</dbReference>
<evidence type="ECO:0000256" key="1">
    <source>
        <dbReference type="SAM" id="MobiDB-lite"/>
    </source>
</evidence>
<dbReference type="InterPro" id="IPR037448">
    <property type="entry name" value="Zig-8"/>
</dbReference>
<feature type="compositionally biased region" description="Basic and acidic residues" evidence="1">
    <location>
        <begin position="162"/>
        <end position="187"/>
    </location>
</feature>
<dbReference type="GO" id="GO:0050808">
    <property type="term" value="P:synapse organization"/>
    <property type="evidence" value="ECO:0007669"/>
    <property type="project" value="TreeGrafter"/>
</dbReference>
<dbReference type="Gene3D" id="2.60.40.10">
    <property type="entry name" value="Immunoglobulins"/>
    <property type="match status" value="1"/>
</dbReference>
<proteinExistence type="predicted"/>
<name>A0AAW0TYY8_SCYPA</name>
<reference evidence="3 4" key="1">
    <citation type="submission" date="2023-03" db="EMBL/GenBank/DDBJ databases">
        <title>High-quality genome of Scylla paramamosain provides insights in environmental adaptation.</title>
        <authorList>
            <person name="Zhang L."/>
        </authorList>
    </citation>
    <scope>NUCLEOTIDE SEQUENCE [LARGE SCALE GENOMIC DNA]</scope>
    <source>
        <strain evidence="3">LZ_2023a</strain>
        <tissue evidence="3">Muscle</tissue>
    </source>
</reference>
<feature type="domain" description="Ig-like" evidence="2">
    <location>
        <begin position="19"/>
        <end position="109"/>
    </location>
</feature>
<dbReference type="Pfam" id="PF13927">
    <property type="entry name" value="Ig_3"/>
    <property type="match status" value="1"/>
</dbReference>
<dbReference type="SUPFAM" id="SSF48726">
    <property type="entry name" value="Immunoglobulin"/>
    <property type="match status" value="1"/>
</dbReference>
<dbReference type="SMART" id="SM00409">
    <property type="entry name" value="IG"/>
    <property type="match status" value="1"/>
</dbReference>
<dbReference type="CDD" id="cd00096">
    <property type="entry name" value="Ig"/>
    <property type="match status" value="1"/>
</dbReference>
<dbReference type="Proteomes" id="UP001487740">
    <property type="component" value="Unassembled WGS sequence"/>
</dbReference>
<dbReference type="PANTHER" id="PTHR23279">
    <property type="entry name" value="DEFECTIVE PROBOSCIS EXTENSION RESPONSE DPR -RELATED"/>
    <property type="match status" value="1"/>
</dbReference>
<dbReference type="PROSITE" id="PS50835">
    <property type="entry name" value="IG_LIKE"/>
    <property type="match status" value="1"/>
</dbReference>
<comment type="caution">
    <text evidence="3">The sequence shown here is derived from an EMBL/GenBank/DDBJ whole genome shotgun (WGS) entry which is preliminary data.</text>
</comment>
<dbReference type="GO" id="GO:0032589">
    <property type="term" value="C:neuron projection membrane"/>
    <property type="evidence" value="ECO:0007669"/>
    <property type="project" value="TreeGrafter"/>
</dbReference>
<evidence type="ECO:0000313" key="4">
    <source>
        <dbReference type="Proteomes" id="UP001487740"/>
    </source>
</evidence>
<evidence type="ECO:0000259" key="2">
    <source>
        <dbReference type="PROSITE" id="PS50835"/>
    </source>
</evidence>
<feature type="region of interest" description="Disordered" evidence="1">
    <location>
        <begin position="159"/>
        <end position="189"/>
    </location>
</feature>
<dbReference type="InterPro" id="IPR003598">
    <property type="entry name" value="Ig_sub2"/>
</dbReference>
<dbReference type="SMART" id="SM00408">
    <property type="entry name" value="IGc2"/>
    <property type="match status" value="1"/>
</dbReference>
<dbReference type="InterPro" id="IPR003599">
    <property type="entry name" value="Ig_sub"/>
</dbReference>
<sequence>MSYLSIASLFLIATDTPRPEVFVYSKLRVEILGLRERYIEEGSSLTLTCLVTSARKPSTLVYWYHDTSLIDYNSPRGGVDLKIDRRKGQTTARLVVSAVGPGDSGMYSCVPQGSHPATVLVHVQRDSNSQDRRPESRSSQYNRISHAQVETQILEACGQSGEAKRSEADKKSQNDIKTQRREEKEGEGVFFKPISEMMVGKARVNGR</sequence>
<dbReference type="InterPro" id="IPR036179">
    <property type="entry name" value="Ig-like_dom_sf"/>
</dbReference>
<accession>A0AAW0TYY8</accession>
<evidence type="ECO:0000313" key="3">
    <source>
        <dbReference type="EMBL" id="KAK8392393.1"/>
    </source>
</evidence>
<gene>
    <name evidence="3" type="ORF">O3P69_014629</name>
</gene>
<dbReference type="AlphaFoldDB" id="A0AAW0TYY8"/>
<dbReference type="InterPro" id="IPR007110">
    <property type="entry name" value="Ig-like_dom"/>
</dbReference>
<dbReference type="EMBL" id="JARAKH010000022">
    <property type="protein sequence ID" value="KAK8392393.1"/>
    <property type="molecule type" value="Genomic_DNA"/>
</dbReference>